<dbReference type="Proteomes" id="UP000825729">
    <property type="component" value="Unassembled WGS sequence"/>
</dbReference>
<accession>A0AAV7F2U4</accession>
<feature type="domain" description="Ferric oxidoreductase" evidence="7">
    <location>
        <begin position="77"/>
        <end position="191"/>
    </location>
</feature>
<evidence type="ECO:0000256" key="6">
    <source>
        <dbReference type="SAM" id="Phobius"/>
    </source>
</evidence>
<sequence length="250" mass="28998">MRKPTIVRGPLGVLSATEIVFLLFFITLLIWSIAYINTHIPIVQNMNPRQTRRHVNDTIWQKKLRTTGFYMATSGNLCTALLFYPVTRGSSILPLVGLTPDGTIKYHMWLGNLAMFFFTTHGATFILYWALTNDLVEMLKWDMHSVANVPGEIAALLGVAMWVTVHPRVRRKTFELFFYTHHLYIPFMFFYMLHTGFAFFCMILPGFYLFLVDRCLRFLQSRRKVRLLSARILPCQTVELNFSKSPSKLA</sequence>
<reference evidence="8 9" key="1">
    <citation type="submission" date="2021-07" db="EMBL/GenBank/DDBJ databases">
        <title>The Aristolochia fimbriata genome: insights into angiosperm evolution, floral development and chemical biosynthesis.</title>
        <authorList>
            <person name="Jiao Y."/>
        </authorList>
    </citation>
    <scope>NUCLEOTIDE SEQUENCE [LARGE SCALE GENOMIC DNA]</scope>
    <source>
        <strain evidence="8">IBCAS-2021</strain>
        <tissue evidence="8">Leaf</tissue>
    </source>
</reference>
<evidence type="ECO:0000256" key="5">
    <source>
        <dbReference type="ARBA" id="ARBA00023136"/>
    </source>
</evidence>
<proteinExistence type="predicted"/>
<keyword evidence="9" id="KW-1185">Reference proteome</keyword>
<name>A0AAV7F2U4_ARIFI</name>
<dbReference type="InterPro" id="IPR050369">
    <property type="entry name" value="RBOH/FRE"/>
</dbReference>
<dbReference type="AlphaFoldDB" id="A0AAV7F2U4"/>
<keyword evidence="5 6" id="KW-0472">Membrane</keyword>
<feature type="transmembrane region" description="Helical" evidence="6">
    <location>
        <begin position="64"/>
        <end position="86"/>
    </location>
</feature>
<feature type="transmembrane region" description="Helical" evidence="6">
    <location>
        <begin position="183"/>
        <end position="212"/>
    </location>
</feature>
<dbReference type="PANTHER" id="PTHR11972:SF41">
    <property type="entry name" value="FERRIC REDUCTION OXIDASE 2"/>
    <property type="match status" value="1"/>
</dbReference>
<protein>
    <recommendedName>
        <fullName evidence="7">Ferric oxidoreductase domain-containing protein</fullName>
    </recommendedName>
</protein>
<dbReference type="GO" id="GO:0005886">
    <property type="term" value="C:plasma membrane"/>
    <property type="evidence" value="ECO:0007669"/>
    <property type="project" value="TreeGrafter"/>
</dbReference>
<evidence type="ECO:0000259" key="7">
    <source>
        <dbReference type="Pfam" id="PF01794"/>
    </source>
</evidence>
<comment type="caution">
    <text evidence="8">The sequence shown here is derived from an EMBL/GenBank/DDBJ whole genome shotgun (WGS) entry which is preliminary data.</text>
</comment>
<comment type="subcellular location">
    <subcellularLocation>
        <location evidence="1">Membrane</location>
        <topology evidence="1">Multi-pass membrane protein</topology>
    </subcellularLocation>
</comment>
<dbReference type="Pfam" id="PF01794">
    <property type="entry name" value="Ferric_reduct"/>
    <property type="match status" value="1"/>
</dbReference>
<keyword evidence="2 6" id="KW-0812">Transmembrane</keyword>
<evidence type="ECO:0000256" key="3">
    <source>
        <dbReference type="ARBA" id="ARBA00022989"/>
    </source>
</evidence>
<keyword evidence="4" id="KW-0560">Oxidoreductase</keyword>
<gene>
    <name evidence="8" type="ORF">H6P81_008379</name>
</gene>
<evidence type="ECO:0000313" key="9">
    <source>
        <dbReference type="Proteomes" id="UP000825729"/>
    </source>
</evidence>
<dbReference type="InterPro" id="IPR013130">
    <property type="entry name" value="Fe3_Rdtase_TM_dom"/>
</dbReference>
<dbReference type="EMBL" id="JAINDJ010000003">
    <property type="protein sequence ID" value="KAG9455475.1"/>
    <property type="molecule type" value="Genomic_DNA"/>
</dbReference>
<keyword evidence="3 6" id="KW-1133">Transmembrane helix</keyword>
<evidence type="ECO:0000256" key="1">
    <source>
        <dbReference type="ARBA" id="ARBA00004141"/>
    </source>
</evidence>
<evidence type="ECO:0000256" key="4">
    <source>
        <dbReference type="ARBA" id="ARBA00023002"/>
    </source>
</evidence>
<feature type="transmembrane region" description="Helical" evidence="6">
    <location>
        <begin position="20"/>
        <end position="43"/>
    </location>
</feature>
<organism evidence="8 9">
    <name type="scientific">Aristolochia fimbriata</name>
    <name type="common">White veined hardy Dutchman's pipe vine</name>
    <dbReference type="NCBI Taxonomy" id="158543"/>
    <lineage>
        <taxon>Eukaryota</taxon>
        <taxon>Viridiplantae</taxon>
        <taxon>Streptophyta</taxon>
        <taxon>Embryophyta</taxon>
        <taxon>Tracheophyta</taxon>
        <taxon>Spermatophyta</taxon>
        <taxon>Magnoliopsida</taxon>
        <taxon>Magnoliidae</taxon>
        <taxon>Piperales</taxon>
        <taxon>Aristolochiaceae</taxon>
        <taxon>Aristolochia</taxon>
    </lineage>
</organism>
<dbReference type="PANTHER" id="PTHR11972">
    <property type="entry name" value="NADPH OXIDASE"/>
    <property type="match status" value="1"/>
</dbReference>
<feature type="transmembrane region" description="Helical" evidence="6">
    <location>
        <begin position="143"/>
        <end position="163"/>
    </location>
</feature>
<feature type="transmembrane region" description="Helical" evidence="6">
    <location>
        <begin position="106"/>
        <end position="131"/>
    </location>
</feature>
<evidence type="ECO:0000256" key="2">
    <source>
        <dbReference type="ARBA" id="ARBA00022692"/>
    </source>
</evidence>
<evidence type="ECO:0000313" key="8">
    <source>
        <dbReference type="EMBL" id="KAG9455475.1"/>
    </source>
</evidence>
<dbReference type="GO" id="GO:0000293">
    <property type="term" value="F:ferric-chelate reductase activity"/>
    <property type="evidence" value="ECO:0007669"/>
    <property type="project" value="TreeGrafter"/>
</dbReference>